<dbReference type="EMBL" id="MU167282">
    <property type="protein sequence ID" value="KAG0145103.1"/>
    <property type="molecule type" value="Genomic_DNA"/>
</dbReference>
<protein>
    <submittedName>
        <fullName evidence="1">Uncharacterized protein</fullName>
    </submittedName>
</protein>
<dbReference type="AlphaFoldDB" id="A0A9P6TBY4"/>
<comment type="caution">
    <text evidence="1">The sequence shown here is derived from an EMBL/GenBank/DDBJ whole genome shotgun (WGS) entry which is preliminary data.</text>
</comment>
<evidence type="ECO:0000313" key="2">
    <source>
        <dbReference type="Proteomes" id="UP000886653"/>
    </source>
</evidence>
<keyword evidence="2" id="KW-1185">Reference proteome</keyword>
<evidence type="ECO:0000313" key="1">
    <source>
        <dbReference type="EMBL" id="KAG0145103.1"/>
    </source>
</evidence>
<proteinExistence type="predicted"/>
<gene>
    <name evidence="1" type="ORF">CROQUDRAFT_659031</name>
</gene>
<dbReference type="Proteomes" id="UP000886653">
    <property type="component" value="Unassembled WGS sequence"/>
</dbReference>
<accession>A0A9P6TBY4</accession>
<organism evidence="1 2">
    <name type="scientific">Cronartium quercuum f. sp. fusiforme G11</name>
    <dbReference type="NCBI Taxonomy" id="708437"/>
    <lineage>
        <taxon>Eukaryota</taxon>
        <taxon>Fungi</taxon>
        <taxon>Dikarya</taxon>
        <taxon>Basidiomycota</taxon>
        <taxon>Pucciniomycotina</taxon>
        <taxon>Pucciniomycetes</taxon>
        <taxon>Pucciniales</taxon>
        <taxon>Coleosporiaceae</taxon>
        <taxon>Cronartium</taxon>
    </lineage>
</organism>
<sequence length="76" mass="8943">MKKPKRQLKQINNLTEEKNKSFISKHDSLDTIIDNSGVIESVHSLEEQANHCTVEQLIKKTFQVINKTKKFERIYE</sequence>
<name>A0A9P6TBY4_9BASI</name>
<reference evidence="1" key="1">
    <citation type="submission" date="2013-11" db="EMBL/GenBank/DDBJ databases">
        <title>Genome sequence of the fusiform rust pathogen reveals effectors for host alternation and coevolution with pine.</title>
        <authorList>
            <consortium name="DOE Joint Genome Institute"/>
            <person name="Smith K."/>
            <person name="Pendleton A."/>
            <person name="Kubisiak T."/>
            <person name="Anderson C."/>
            <person name="Salamov A."/>
            <person name="Aerts A."/>
            <person name="Riley R."/>
            <person name="Clum A."/>
            <person name="Lindquist E."/>
            <person name="Ence D."/>
            <person name="Campbell M."/>
            <person name="Kronenberg Z."/>
            <person name="Feau N."/>
            <person name="Dhillon B."/>
            <person name="Hamelin R."/>
            <person name="Burleigh J."/>
            <person name="Smith J."/>
            <person name="Yandell M."/>
            <person name="Nelson C."/>
            <person name="Grigoriev I."/>
            <person name="Davis J."/>
        </authorList>
    </citation>
    <scope>NUCLEOTIDE SEQUENCE</scope>
    <source>
        <strain evidence="1">G11</strain>
    </source>
</reference>